<organism evidence="1 2">
    <name type="scientific">Papaver somniferum</name>
    <name type="common">Opium poppy</name>
    <dbReference type="NCBI Taxonomy" id="3469"/>
    <lineage>
        <taxon>Eukaryota</taxon>
        <taxon>Viridiplantae</taxon>
        <taxon>Streptophyta</taxon>
        <taxon>Embryophyta</taxon>
        <taxon>Tracheophyta</taxon>
        <taxon>Spermatophyta</taxon>
        <taxon>Magnoliopsida</taxon>
        <taxon>Ranunculales</taxon>
        <taxon>Papaveraceae</taxon>
        <taxon>Papaveroideae</taxon>
        <taxon>Papaver</taxon>
    </lineage>
</organism>
<dbReference type="AlphaFoldDB" id="A0A4Y7JDD2"/>
<proteinExistence type="predicted"/>
<dbReference type="Proteomes" id="UP000316621">
    <property type="component" value="Chromosome 4"/>
</dbReference>
<name>A0A4Y7JDD2_PAPSO</name>
<evidence type="ECO:0000313" key="1">
    <source>
        <dbReference type="EMBL" id="RZC58817.1"/>
    </source>
</evidence>
<reference evidence="1 2" key="1">
    <citation type="journal article" date="2018" name="Science">
        <title>The opium poppy genome and morphinan production.</title>
        <authorList>
            <person name="Guo L."/>
            <person name="Winzer T."/>
            <person name="Yang X."/>
            <person name="Li Y."/>
            <person name="Ning Z."/>
            <person name="He Z."/>
            <person name="Teodor R."/>
            <person name="Lu Y."/>
            <person name="Bowser T.A."/>
            <person name="Graham I.A."/>
            <person name="Ye K."/>
        </authorList>
    </citation>
    <scope>NUCLEOTIDE SEQUENCE [LARGE SCALE GENOMIC DNA]</scope>
    <source>
        <strain evidence="2">cv. HN1</strain>
        <tissue evidence="1">Leaves</tissue>
    </source>
</reference>
<protein>
    <submittedName>
        <fullName evidence="1">Uncharacterized protein</fullName>
    </submittedName>
</protein>
<keyword evidence="2" id="KW-1185">Reference proteome</keyword>
<sequence length="68" mass="7605">MRKVSYAINFNSFGLPIEVHIEEYMSEFDTLQIMLDLGLAELSPLEMPMTGLMTGDIPKLMPGVVNKS</sequence>
<dbReference type="Gramene" id="RZC58817">
    <property type="protein sequence ID" value="RZC58817"/>
    <property type="gene ID" value="C5167_006117"/>
</dbReference>
<accession>A0A4Y7JDD2</accession>
<gene>
    <name evidence="1" type="ORF">C5167_006117</name>
</gene>
<dbReference type="EMBL" id="CM010718">
    <property type="protein sequence ID" value="RZC58817.1"/>
    <property type="molecule type" value="Genomic_DNA"/>
</dbReference>
<evidence type="ECO:0000313" key="2">
    <source>
        <dbReference type="Proteomes" id="UP000316621"/>
    </source>
</evidence>